<evidence type="ECO:0000313" key="5">
    <source>
        <dbReference type="WormBase" id="CBG25451"/>
    </source>
</evidence>
<name>B6IES2_CAEBR</name>
<protein>
    <submittedName>
        <fullName evidence="3">Protein CBG25451</fullName>
    </submittedName>
</protein>
<dbReference type="GO" id="GO:0005634">
    <property type="term" value="C:nucleus"/>
    <property type="evidence" value="ECO:0007669"/>
    <property type="project" value="UniProtKB-UniRule"/>
</dbReference>
<dbReference type="Pfam" id="PF00505">
    <property type="entry name" value="HMG_box"/>
    <property type="match status" value="1"/>
</dbReference>
<organism evidence="3 4">
    <name type="scientific">Caenorhabditis briggsae</name>
    <dbReference type="NCBI Taxonomy" id="6238"/>
    <lineage>
        <taxon>Eukaryota</taxon>
        <taxon>Metazoa</taxon>
        <taxon>Ecdysozoa</taxon>
        <taxon>Nematoda</taxon>
        <taxon>Chromadorea</taxon>
        <taxon>Rhabditida</taxon>
        <taxon>Rhabditina</taxon>
        <taxon>Rhabditomorpha</taxon>
        <taxon>Rhabditoidea</taxon>
        <taxon>Rhabditidae</taxon>
        <taxon>Peloderinae</taxon>
        <taxon>Caenorhabditis</taxon>
    </lineage>
</organism>
<feature type="DNA-binding region" description="HMG box" evidence="1">
    <location>
        <begin position="97"/>
        <end position="163"/>
    </location>
</feature>
<accession>B6IES2</accession>
<dbReference type="KEGG" id="cbr:CBG_25451"/>
<reference evidence="3 4" key="2">
    <citation type="journal article" date="2011" name="PLoS Genet.">
        <title>Caenorhabditis briggsae recombinant inbred line genotypes reveal inter-strain incompatibility and the evolution of recombination.</title>
        <authorList>
            <person name="Ross J.A."/>
            <person name="Koboldt D.C."/>
            <person name="Staisch J.E."/>
            <person name="Chamberlin H.M."/>
            <person name="Gupta B.P."/>
            <person name="Miller R.D."/>
            <person name="Baird S.E."/>
            <person name="Haag E.S."/>
        </authorList>
    </citation>
    <scope>NUCLEOTIDE SEQUENCE [LARGE SCALE GENOMIC DNA]</scope>
    <source>
        <strain evidence="3 4">AF16</strain>
    </source>
</reference>
<evidence type="ECO:0000256" key="1">
    <source>
        <dbReference type="PROSITE-ProRule" id="PRU00267"/>
    </source>
</evidence>
<dbReference type="HOGENOM" id="CLU_571394_0_0_1"/>
<sequence>MDVKMSETPGSLNESPKSSVLKGIPLQAASFQIWAEKHKKEKDRNKSQLDLFKIYGPIWEKLSRQEKKPFEDEVNKLYSKKAGFQKPEKARKVNQKLKYPPNSLGLWLEEVRTSDDVGKSVVDLSRKYGEAWRNLSEEERKPLIEKARKLREIFKKEHPLAYTRKKDEEKVIRFKEETVGEVLKKQVFQYKEPEAEKLNQELSSFFEITKNLGVDFKTDSVADSSEAQQNCKIEKSRHPIDIPILKDTENNNKNQSGFQNLSQNPLQNSSVFQHNSIDLVIEDVLRNVKSGSLDYRVWKKSIYEKEYEKFPEIFEESGNLIDLEILKSPSVEYCPAPSETLSTFKNKTKKATKNRKSENSQKVIQILQHCSSEDFKEKSIESVIEDVLRNVKSGSLDYEISKESVYEKDYEKLPEIFEENFGSEPSKAKTKKVRKIVKCENPNDILPFPEVDQLDVQFDIDSIHPTFFGPNGYKWEHF</sequence>
<dbReference type="CTD" id="68916940"/>
<reference evidence="3 4" key="1">
    <citation type="journal article" date="2003" name="PLoS Biol.">
        <title>The genome sequence of Caenorhabditis briggsae: a platform for comparative genomics.</title>
        <authorList>
            <person name="Stein L.D."/>
            <person name="Bao Z."/>
            <person name="Blasiar D."/>
            <person name="Blumenthal T."/>
            <person name="Brent M.R."/>
            <person name="Chen N."/>
            <person name="Chinwalla A."/>
            <person name="Clarke L."/>
            <person name="Clee C."/>
            <person name="Coghlan A."/>
            <person name="Coulson A."/>
            <person name="D'Eustachio P."/>
            <person name="Fitch D.H."/>
            <person name="Fulton L.A."/>
            <person name="Fulton R.E."/>
            <person name="Griffiths-Jones S."/>
            <person name="Harris T.W."/>
            <person name="Hillier L.W."/>
            <person name="Kamath R."/>
            <person name="Kuwabara P.E."/>
            <person name="Mardis E.R."/>
            <person name="Marra M.A."/>
            <person name="Miner T.L."/>
            <person name="Minx P."/>
            <person name="Mullikin J.C."/>
            <person name="Plumb R.W."/>
            <person name="Rogers J."/>
            <person name="Schein J.E."/>
            <person name="Sohrmann M."/>
            <person name="Spieth J."/>
            <person name="Stajich J.E."/>
            <person name="Wei C."/>
            <person name="Willey D."/>
            <person name="Wilson R.K."/>
            <person name="Durbin R."/>
            <person name="Waterston R.H."/>
        </authorList>
    </citation>
    <scope>NUCLEOTIDE SEQUENCE [LARGE SCALE GENOMIC DNA]</scope>
    <source>
        <strain evidence="3 4">AF16</strain>
    </source>
</reference>
<dbReference type="CDD" id="cd22014">
    <property type="entry name" value="HMG-box_CMB1-like"/>
    <property type="match status" value="1"/>
</dbReference>
<dbReference type="GO" id="GO:0003677">
    <property type="term" value="F:DNA binding"/>
    <property type="evidence" value="ECO:0007669"/>
    <property type="project" value="UniProtKB-UniRule"/>
</dbReference>
<keyword evidence="4" id="KW-1185">Reference proteome</keyword>
<proteinExistence type="predicted"/>
<evidence type="ECO:0000313" key="3">
    <source>
        <dbReference type="EMBL" id="CAR98402.1"/>
    </source>
</evidence>
<dbReference type="PROSITE" id="PS50118">
    <property type="entry name" value="HMG_BOX_2"/>
    <property type="match status" value="1"/>
</dbReference>
<keyword evidence="1" id="KW-0539">Nucleus</keyword>
<evidence type="ECO:0000313" key="4">
    <source>
        <dbReference type="Proteomes" id="UP000008549"/>
    </source>
</evidence>
<dbReference type="AlphaFoldDB" id="B6IES2"/>
<dbReference type="RefSeq" id="XP_045097975.1">
    <property type="nucleotide sequence ID" value="XM_045241663.1"/>
</dbReference>
<dbReference type="InterPro" id="IPR009071">
    <property type="entry name" value="HMG_box_dom"/>
</dbReference>
<dbReference type="SMART" id="SM00398">
    <property type="entry name" value="HMG"/>
    <property type="match status" value="2"/>
</dbReference>
<dbReference type="Proteomes" id="UP000008549">
    <property type="component" value="Unassembled WGS sequence"/>
</dbReference>
<dbReference type="Gene3D" id="1.10.30.10">
    <property type="entry name" value="High mobility group box domain"/>
    <property type="match status" value="1"/>
</dbReference>
<dbReference type="EMBL" id="HE600951">
    <property type="protein sequence ID" value="CAR98402.1"/>
    <property type="molecule type" value="Genomic_DNA"/>
</dbReference>
<dbReference type="WormBase" id="CBG25451">
    <property type="protein sequence ID" value="CBP46500"/>
    <property type="gene ID" value="WBGene00086865"/>
</dbReference>
<keyword evidence="1" id="KW-0238">DNA-binding</keyword>
<dbReference type="SUPFAM" id="SSF47095">
    <property type="entry name" value="HMG-box"/>
    <property type="match status" value="2"/>
</dbReference>
<evidence type="ECO:0000259" key="2">
    <source>
        <dbReference type="PROSITE" id="PS50118"/>
    </source>
</evidence>
<dbReference type="InterPro" id="IPR036910">
    <property type="entry name" value="HMG_box_dom_sf"/>
</dbReference>
<feature type="domain" description="HMG box" evidence="2">
    <location>
        <begin position="97"/>
        <end position="163"/>
    </location>
</feature>
<dbReference type="InParanoid" id="B6IES2"/>
<gene>
    <name evidence="3 5" type="ORF">CBG25451</name>
    <name evidence="3" type="ORF">CBG_25451</name>
</gene>
<dbReference type="GeneID" id="68916940"/>